<protein>
    <submittedName>
        <fullName evidence="2">Putative adsorption associated tail protein</fullName>
    </submittedName>
</protein>
<gene>
    <name evidence="2" type="ORF">EVB97_356</name>
</gene>
<accession>A0A7S5UXI1</accession>
<proteinExistence type="predicted"/>
<feature type="domain" description="DUF4815" evidence="1">
    <location>
        <begin position="9"/>
        <end position="569"/>
    </location>
</feature>
<keyword evidence="3" id="KW-1185">Reference proteome</keyword>
<dbReference type="Pfam" id="PF16075">
    <property type="entry name" value="DUF4815"/>
    <property type="match status" value="1"/>
</dbReference>
<dbReference type="EMBL" id="MN988525">
    <property type="protein sequence ID" value="QIG72894.1"/>
    <property type="molecule type" value="Genomic_DNA"/>
</dbReference>
<name>A0A7S5UXI1_9CAUD</name>
<evidence type="ECO:0000313" key="3">
    <source>
        <dbReference type="Proteomes" id="UP000655883"/>
    </source>
</evidence>
<organism evidence="2 3">
    <name type="scientific">Rhizobium phage RHph_Y65</name>
    <dbReference type="NCBI Taxonomy" id="2509785"/>
    <lineage>
        <taxon>Viruses</taxon>
        <taxon>Duplodnaviria</taxon>
        <taxon>Heunggongvirae</taxon>
        <taxon>Uroviricota</taxon>
        <taxon>Caudoviricetes</taxon>
        <taxon>Kleczkowskaviridae</taxon>
        <taxon>Cuauhnahuacvirus</taxon>
        <taxon>Cuauhnahuacvirus Y65</taxon>
    </lineage>
</organism>
<reference evidence="2 3" key="1">
    <citation type="submission" date="2020-01" db="EMBL/GenBank/DDBJ databases">
        <title>Patterns of diversity and host range of bacteriophage communities associated with bean-nodulatin bacteria.</title>
        <authorList>
            <person name="Vann Cauwenberghe J."/>
            <person name="Santamaria R.I."/>
            <person name="Bustos P."/>
            <person name="Juarez S."/>
            <person name="Gonzalez V."/>
        </authorList>
    </citation>
    <scope>NUCLEOTIDE SEQUENCE [LARGE SCALE GENOMIC DNA]</scope>
    <source>
        <strain evidence="3">RHph</strain>
    </source>
</reference>
<dbReference type="Proteomes" id="UP000655883">
    <property type="component" value="Segment"/>
</dbReference>
<dbReference type="InterPro" id="IPR032096">
    <property type="entry name" value="DUF4815"/>
</dbReference>
<evidence type="ECO:0000259" key="1">
    <source>
        <dbReference type="Pfam" id="PF16075"/>
    </source>
</evidence>
<sequence>MTYTPPNAYFNRFDATKNYSRLLFLAGSGLQAAELNEIQESIRNDLKLILTQLVTNGSILTGGEVEAVTTTGITLKNATVYLDGVTAQVPTRVVPITATGTYVVGVAAKTVLITELEDPLILEPDPASPNVGQPGAMREKMSARWIAQGELTGDEVFFPIITIVDGVIQTISRQTDDVSLVMNKLLNQYDRETRGSTVLYGMSASFDSFDGSNSAIVNISSGKARVNGVPVIIETQQKVLFDPVVDNRAVAGEPYTYTGSATYNLRYNKINTVTRIQGTKSVTRTITHGSFSGAIDVLPDTPVLAVSSVTQGGTTYVVNTDYIVSGDSINWSPGGAEPAPGSTYTVTYTYISTFVPTISGDGLGVVLDSSNVLVNGSVFYVDYDYFLKRIDRLSITENKQFVISRGTPGYTTYNPPQYLSNALSLFTIELINGSNPVITADTVTNIPQSELNSLKSRLFSVEDNVATLSLMDSARSTDPTTNKRNLFVDNLKSNVKQDLGLTNNMILYLESLILDSTYNRLGVTSATTTLPFTETDVISQTQVTTSQKINPYAVAGAPPIGQLQLTPSNITQTTIWYQYRTIPSATGSWKKNVWNTIRDLFSTPLTSQTKTSTITTETVQARFLGFAPGETIHITYRSISQNVTADGSGSYTYNLSVAAGTPTNNYEIKGVGLSSNTTASAVLRVMTTATTEVVYYDPIAETFVLDEDDGDLTSVSLYVTELPDDDIVTKVAEAEYGIPLSATQSESGRIKKASVVAGWNKISFESPIPVSRGDEKALVVLTSQPAGSVGIAKLGYNDMLTQKRVTQQPYGGVFQVSANESTWTAFQDSDLTMILRKAVYTSGTSTATLLTLTGLTSISDWVLSDETITVPQSTTARFYLQDQAGTQYDITPGIPLYTVPLSGTVLLKVDMISSSTNKSPIIGKGLCLYGGTPVKPGTYTSRQFDIPNGSTTPATLKLVIDQYVPTGSTFQPSVQLANASFASMTFVSSTQIGNEWTTSVYTYTGLAANASRLRLTLDKTDFTTAPAIRNIRLTIS</sequence>
<evidence type="ECO:0000313" key="2">
    <source>
        <dbReference type="EMBL" id="QIG72894.1"/>
    </source>
</evidence>